<accession>A0A917Y7T4</accession>
<keyword evidence="3" id="KW-1185">Reference proteome</keyword>
<reference evidence="2 3" key="1">
    <citation type="journal article" date="2014" name="Int. J. Syst. Evol. Microbiol.">
        <title>Complete genome sequence of Corynebacterium casei LMG S-19264T (=DSM 44701T), isolated from a smear-ripened cheese.</title>
        <authorList>
            <consortium name="US DOE Joint Genome Institute (JGI-PGF)"/>
            <person name="Walter F."/>
            <person name="Albersmeier A."/>
            <person name="Kalinowski J."/>
            <person name="Ruckert C."/>
        </authorList>
    </citation>
    <scope>NUCLEOTIDE SEQUENCE [LARGE SCALE GENOMIC DNA]</scope>
    <source>
        <strain evidence="2 3">CGMCC 4.7111</strain>
    </source>
</reference>
<dbReference type="InterPro" id="IPR005212">
    <property type="entry name" value="EvaA-like"/>
</dbReference>
<dbReference type="Proteomes" id="UP000600365">
    <property type="component" value="Unassembled WGS sequence"/>
</dbReference>
<dbReference type="InterPro" id="IPR038153">
    <property type="entry name" value="EvaA-like_sf"/>
</dbReference>
<dbReference type="AlphaFoldDB" id="A0A917Y7T4"/>
<feature type="domain" description="dTDP-4-dehydro-6-deoxy-alpha-D-glucopyranose 2,3-dehydratase" evidence="1">
    <location>
        <begin position="36"/>
        <end position="237"/>
    </location>
</feature>
<sequence>MPLPMPEALAAAGSPGLGRRFTVSASATDSPVTPNAEFDAWFARKRRANRFNVARIPFSDLAGWRFREGDGNLVHDSGKFFSVTGLEVNTDWQDRGSWMQPILDQPEIGILGIVVKEFDGVLHCLMQAKMEPGNPETVQLSPTVQATRSNYTGVHGGRRTTYIEYFTSSERTLLVDSLQSEQGAWFLQKRNRNMIVEVTDDVPPHDNFRWLTIGQIHRVLAQDNVVNMDTRTILSCVPFEAPNGPVRNAASPEYRESLVRSLSGRHGSLHTAGHLLAWLTDVKARHSFTRRTLPLSKIDGWSHSDDEIAHDEGKHFKVIAADVRADTREVAQWTQPLIAPVERGVAAFLARPINGVLHLLVHAKAEAGAFDMCELAPTVQCLPVNFRDLPVHRQPRYLDLVLDPAPGTLRFDAVLSEEGGRFHHADNHYRIIDVGEDVPAQDDEDYHWMTVHQLMSLVQHSRYLNVQARSLLASLHTTW</sequence>
<dbReference type="Pfam" id="PF03559">
    <property type="entry name" value="Hexose_dehydrat"/>
    <property type="match status" value="2"/>
</dbReference>
<protein>
    <submittedName>
        <fullName evidence="2">NDP-hexose 2,3-dehydratase</fullName>
    </submittedName>
</protein>
<dbReference type="GO" id="GO:0016829">
    <property type="term" value="F:lyase activity"/>
    <property type="evidence" value="ECO:0007669"/>
    <property type="project" value="InterPro"/>
</dbReference>
<organism evidence="2 3">
    <name type="scientific">Streptomyces albiflavescens</name>
    <dbReference type="NCBI Taxonomy" id="1623582"/>
    <lineage>
        <taxon>Bacteria</taxon>
        <taxon>Bacillati</taxon>
        <taxon>Actinomycetota</taxon>
        <taxon>Actinomycetes</taxon>
        <taxon>Kitasatosporales</taxon>
        <taxon>Streptomycetaceae</taxon>
        <taxon>Streptomyces</taxon>
    </lineage>
</organism>
<feature type="domain" description="dTDP-4-dehydro-6-deoxy-alpha-D-glucopyranose 2,3-dehydratase" evidence="1">
    <location>
        <begin position="274"/>
        <end position="475"/>
    </location>
</feature>
<gene>
    <name evidence="2" type="ORF">GCM10011579_053320</name>
</gene>
<dbReference type="Gene3D" id="3.90.79.40">
    <property type="entry name" value="EvaA sugar 2,3-dehydratase subunit"/>
    <property type="match status" value="2"/>
</dbReference>
<name>A0A917Y7T4_9ACTN</name>
<dbReference type="EMBL" id="BMMM01000010">
    <property type="protein sequence ID" value="GGN74346.1"/>
    <property type="molecule type" value="Genomic_DNA"/>
</dbReference>
<dbReference type="RefSeq" id="WP_229703388.1">
    <property type="nucleotide sequence ID" value="NZ_BMMM01000010.1"/>
</dbReference>
<evidence type="ECO:0000313" key="3">
    <source>
        <dbReference type="Proteomes" id="UP000600365"/>
    </source>
</evidence>
<evidence type="ECO:0000313" key="2">
    <source>
        <dbReference type="EMBL" id="GGN74346.1"/>
    </source>
</evidence>
<proteinExistence type="predicted"/>
<evidence type="ECO:0000259" key="1">
    <source>
        <dbReference type="Pfam" id="PF03559"/>
    </source>
</evidence>
<comment type="caution">
    <text evidence="2">The sequence shown here is derived from an EMBL/GenBank/DDBJ whole genome shotgun (WGS) entry which is preliminary data.</text>
</comment>